<dbReference type="PRINTS" id="PR01490">
    <property type="entry name" value="RTXTOXIND"/>
</dbReference>
<feature type="transmembrane region" description="Helical" evidence="9">
    <location>
        <begin position="72"/>
        <end position="90"/>
    </location>
</feature>
<evidence type="ECO:0000256" key="1">
    <source>
        <dbReference type="ARBA" id="ARBA00004377"/>
    </source>
</evidence>
<evidence type="ECO:0000256" key="7">
    <source>
        <dbReference type="ARBA" id="ARBA00022989"/>
    </source>
</evidence>
<dbReference type="PROSITE" id="PS00543">
    <property type="entry name" value="HLYD_FAMILY"/>
    <property type="match status" value="1"/>
</dbReference>
<keyword evidence="3 9" id="KW-0813">Transport</keyword>
<feature type="coiled-coil region" evidence="10">
    <location>
        <begin position="195"/>
        <end position="243"/>
    </location>
</feature>
<dbReference type="InterPro" id="IPR006144">
    <property type="entry name" value="Secretion_HlyD_CS"/>
</dbReference>
<keyword evidence="4 9" id="KW-1003">Cell membrane</keyword>
<protein>
    <recommendedName>
        <fullName evidence="9">Membrane fusion protein (MFP) family protein</fullName>
    </recommendedName>
</protein>
<accession>A0ABX7TAL5</accession>
<dbReference type="Pfam" id="PF26002">
    <property type="entry name" value="Beta-barrel_AprE"/>
    <property type="match status" value="1"/>
</dbReference>
<evidence type="ECO:0000313" key="14">
    <source>
        <dbReference type="Proteomes" id="UP000663923"/>
    </source>
</evidence>
<sequence length="485" mass="53555">MSEDQSSPEAAAVKDGFVARRFPGLARHWMILQESWKQQNVADENTKPQSDHEFLPAALEIMEKPASPGLRWLMLILCSLFAIALLWSFIGKVDVVATATGKVVPSASSKVIQPIEIGSIRKIHVKNGQKVKQGQLLVELDPTISNADEAQSTQQLLSADVVQARNNALLGYLRGEKAAFTAPPGTPPVVAATQAQFVRSSIAEYEAERAGLRQQRAERQAELAGAQAEIVKLEQTLPLLDQQLDARKELYEKGYFSRLRLLEFEQLRVEHIQNIEVQRANAAQARASIGNLNAQISRLRQAFGRGAVSEMAEAEDRSAMAASELRKSAKRREFQQIRSPVDGTVQQLTLTTIGGVVQPAEPIMVIVPDDAEVQVSAQILNKDIGFIYEGQPVRVKLEAFNFTDYGLIEGVVDNISRDAIQDENLGLVYDARIKLNKRHLMINGKSQAIGPGLQVQAEIKTGERRIIQYLLSPLAKTMDEAGRER</sequence>
<evidence type="ECO:0000256" key="6">
    <source>
        <dbReference type="ARBA" id="ARBA00022692"/>
    </source>
</evidence>
<evidence type="ECO:0000256" key="2">
    <source>
        <dbReference type="ARBA" id="ARBA00009477"/>
    </source>
</evidence>
<dbReference type="PANTHER" id="PTHR30386">
    <property type="entry name" value="MEMBRANE FUSION SUBUNIT OF EMRAB-TOLC MULTIDRUG EFFLUX PUMP"/>
    <property type="match status" value="1"/>
</dbReference>
<dbReference type="RefSeq" id="WP_207989997.1">
    <property type="nucleotide sequence ID" value="NZ_CP071794.1"/>
</dbReference>
<dbReference type="EMBL" id="CP071794">
    <property type="protein sequence ID" value="QTD57492.1"/>
    <property type="molecule type" value="Genomic_DNA"/>
</dbReference>
<organism evidence="13 14">
    <name type="scientific">Parasphingorhabdus cellanae</name>
    <dbReference type="NCBI Taxonomy" id="2806553"/>
    <lineage>
        <taxon>Bacteria</taxon>
        <taxon>Pseudomonadati</taxon>
        <taxon>Pseudomonadota</taxon>
        <taxon>Alphaproteobacteria</taxon>
        <taxon>Sphingomonadales</taxon>
        <taxon>Sphingomonadaceae</taxon>
        <taxon>Parasphingorhabdus</taxon>
    </lineage>
</organism>
<gene>
    <name evidence="13" type="ORF">J4G78_08205</name>
</gene>
<dbReference type="InterPro" id="IPR010129">
    <property type="entry name" value="T1SS_HlyD"/>
</dbReference>
<feature type="domain" description="AprE-like beta-barrel" evidence="12">
    <location>
        <begin position="375"/>
        <end position="462"/>
    </location>
</feature>
<keyword evidence="8 9" id="KW-0472">Membrane</keyword>
<dbReference type="NCBIfam" id="TIGR01843">
    <property type="entry name" value="type_I_hlyD"/>
    <property type="match status" value="1"/>
</dbReference>
<dbReference type="InterPro" id="IPR050739">
    <property type="entry name" value="MFP"/>
</dbReference>
<keyword evidence="14" id="KW-1185">Reference proteome</keyword>
<comment type="similarity">
    <text evidence="2 9">Belongs to the membrane fusion protein (MFP) (TC 8.A.1) family.</text>
</comment>
<evidence type="ECO:0000256" key="4">
    <source>
        <dbReference type="ARBA" id="ARBA00022475"/>
    </source>
</evidence>
<evidence type="ECO:0000256" key="9">
    <source>
        <dbReference type="RuleBase" id="RU365093"/>
    </source>
</evidence>
<dbReference type="InterPro" id="IPR058781">
    <property type="entry name" value="HH_AprE-like"/>
</dbReference>
<keyword evidence="5 9" id="KW-0997">Cell inner membrane</keyword>
<dbReference type="Gene3D" id="2.40.30.170">
    <property type="match status" value="1"/>
</dbReference>
<dbReference type="InterPro" id="IPR058982">
    <property type="entry name" value="Beta-barrel_AprE"/>
</dbReference>
<evidence type="ECO:0000313" key="13">
    <source>
        <dbReference type="EMBL" id="QTD57492.1"/>
    </source>
</evidence>
<comment type="subcellular location">
    <subcellularLocation>
        <location evidence="1 9">Cell inner membrane</location>
        <topology evidence="1 9">Single-pass membrane protein</topology>
    </subcellularLocation>
</comment>
<proteinExistence type="inferred from homology"/>
<keyword evidence="6 9" id="KW-0812">Transmembrane</keyword>
<dbReference type="Pfam" id="PF25994">
    <property type="entry name" value="HH_AprE"/>
    <property type="match status" value="1"/>
</dbReference>
<keyword evidence="10" id="KW-0175">Coiled coil</keyword>
<dbReference type="SUPFAM" id="SSF111369">
    <property type="entry name" value="HlyD-like secretion proteins"/>
    <property type="match status" value="2"/>
</dbReference>
<keyword evidence="7 9" id="KW-1133">Transmembrane helix</keyword>
<feature type="domain" description="AprE-like long alpha-helical hairpin" evidence="11">
    <location>
        <begin position="147"/>
        <end position="329"/>
    </location>
</feature>
<dbReference type="Proteomes" id="UP000663923">
    <property type="component" value="Chromosome"/>
</dbReference>
<evidence type="ECO:0000256" key="8">
    <source>
        <dbReference type="ARBA" id="ARBA00023136"/>
    </source>
</evidence>
<name>A0ABX7TAL5_9SPHN</name>
<evidence type="ECO:0000259" key="11">
    <source>
        <dbReference type="Pfam" id="PF25994"/>
    </source>
</evidence>
<reference evidence="13 14" key="1">
    <citation type="submission" date="2021-03" db="EMBL/GenBank/DDBJ databases">
        <title>Complete genome of Parasphingorhabdus_sp.JHSY0214.</title>
        <authorList>
            <person name="Yoo J.H."/>
            <person name="Bae J.W."/>
        </authorList>
    </citation>
    <scope>NUCLEOTIDE SEQUENCE [LARGE SCALE GENOMIC DNA]</scope>
    <source>
        <strain evidence="13 14">JHSY0214</strain>
    </source>
</reference>
<evidence type="ECO:0000256" key="10">
    <source>
        <dbReference type="SAM" id="Coils"/>
    </source>
</evidence>
<evidence type="ECO:0000256" key="5">
    <source>
        <dbReference type="ARBA" id="ARBA00022519"/>
    </source>
</evidence>
<evidence type="ECO:0000256" key="3">
    <source>
        <dbReference type="ARBA" id="ARBA00022448"/>
    </source>
</evidence>
<dbReference type="PANTHER" id="PTHR30386:SF27">
    <property type="entry name" value="MEMBRANE FUSION PROTEIN (MFP) FAMILY PROTEIN"/>
    <property type="match status" value="1"/>
</dbReference>
<evidence type="ECO:0000259" key="12">
    <source>
        <dbReference type="Pfam" id="PF26002"/>
    </source>
</evidence>
<dbReference type="Gene3D" id="2.40.50.100">
    <property type="match status" value="1"/>
</dbReference>